<dbReference type="AlphaFoldDB" id="A0A319B1F4"/>
<protein>
    <submittedName>
        <fullName evidence="2">Uncharacterized protein</fullName>
    </submittedName>
</protein>
<accession>A0A319B1F4</accession>
<keyword evidence="3" id="KW-1185">Reference proteome</keyword>
<dbReference type="EMBL" id="KZ821647">
    <property type="protein sequence ID" value="PYH63990.1"/>
    <property type="molecule type" value="Genomic_DNA"/>
</dbReference>
<gene>
    <name evidence="2" type="ORF">BO88DRAFT_419860</name>
</gene>
<dbReference type="Proteomes" id="UP000248405">
    <property type="component" value="Unassembled WGS sequence"/>
</dbReference>
<evidence type="ECO:0000313" key="2">
    <source>
        <dbReference type="EMBL" id="PYH63990.1"/>
    </source>
</evidence>
<dbReference type="GeneID" id="37213007"/>
<evidence type="ECO:0000256" key="1">
    <source>
        <dbReference type="SAM" id="MobiDB-lite"/>
    </source>
</evidence>
<reference evidence="2" key="1">
    <citation type="submission" date="2016-12" db="EMBL/GenBank/DDBJ databases">
        <title>The genomes of Aspergillus section Nigri reveals drivers in fungal speciation.</title>
        <authorList>
            <consortium name="DOE Joint Genome Institute"/>
            <person name="Vesth T.C."/>
            <person name="Nybo J."/>
            <person name="Theobald S."/>
            <person name="Brandl J."/>
            <person name="Frisvad J.C."/>
            <person name="Nielsen K.F."/>
            <person name="Lyhne E.K."/>
            <person name="Kogle M.E."/>
            <person name="Kuo A."/>
            <person name="Riley R."/>
            <person name="Clum A."/>
            <person name="Nolan M."/>
            <person name="Lipzen A."/>
            <person name="Salamov A."/>
            <person name="Henrissat B."/>
            <person name="Wiebenga A."/>
            <person name="De Vries R.P."/>
            <person name="Grigoriev I.V."/>
            <person name="Mortensen U.H."/>
            <person name="Andersen M.R."/>
            <person name="Baker S.E."/>
        </authorList>
    </citation>
    <scope>NUCLEOTIDE SEQUENCE [LARGE SCALE GENOMIC DNA]</scope>
    <source>
        <strain evidence="2">CBS 113365</strain>
    </source>
</reference>
<dbReference type="RefSeq" id="XP_025557784.1">
    <property type="nucleotide sequence ID" value="XM_025708415.1"/>
</dbReference>
<evidence type="ECO:0000313" key="3">
    <source>
        <dbReference type="Proteomes" id="UP000248405"/>
    </source>
</evidence>
<feature type="region of interest" description="Disordered" evidence="1">
    <location>
        <begin position="131"/>
        <end position="150"/>
    </location>
</feature>
<sequence>MLQAHDQVYDGVPLKCENHLDRMVIMQSPEKFEKKCPDRGYSDPWYINIQSKYIAPMADSNGDNSSTLLPYQIHICIRQCHRVQDHKRMKYTMTIHKTCPKNHNYFWQCFRGEPKVCPTCFKETIKAEQKRNKDAKLEKKRRKTQLEYAK</sequence>
<name>A0A319B1F4_ASPVC</name>
<proteinExistence type="predicted"/>
<organism evidence="2 3">
    <name type="scientific">Aspergillus vadensis (strain CBS 113365 / IMI 142717 / IBT 24658)</name>
    <dbReference type="NCBI Taxonomy" id="1448311"/>
    <lineage>
        <taxon>Eukaryota</taxon>
        <taxon>Fungi</taxon>
        <taxon>Dikarya</taxon>
        <taxon>Ascomycota</taxon>
        <taxon>Pezizomycotina</taxon>
        <taxon>Eurotiomycetes</taxon>
        <taxon>Eurotiomycetidae</taxon>
        <taxon>Eurotiales</taxon>
        <taxon>Aspergillaceae</taxon>
        <taxon>Aspergillus</taxon>
        <taxon>Aspergillus subgen. Circumdati</taxon>
    </lineage>
</organism>